<dbReference type="PROSITE" id="PS50005">
    <property type="entry name" value="TPR"/>
    <property type="match status" value="8"/>
</dbReference>
<feature type="region of interest" description="Disordered" evidence="11">
    <location>
        <begin position="121"/>
        <end position="140"/>
    </location>
</feature>
<evidence type="ECO:0000256" key="1">
    <source>
        <dbReference type="ARBA" id="ARBA00004572"/>
    </source>
</evidence>
<proteinExistence type="inferred from homology"/>
<comment type="caution">
    <text evidence="12">The sequence shown here is derived from an EMBL/GenBank/DDBJ whole genome shotgun (WGS) entry which is preliminary data.</text>
</comment>
<feature type="region of interest" description="Disordered" evidence="11">
    <location>
        <begin position="1"/>
        <end position="21"/>
    </location>
</feature>
<keyword evidence="13" id="KW-1185">Reference proteome</keyword>
<dbReference type="PROSITE" id="PS50293">
    <property type="entry name" value="TPR_REGION"/>
    <property type="match status" value="1"/>
</dbReference>
<keyword evidence="7" id="KW-0496">Mitochondrion</keyword>
<feature type="repeat" description="TPR" evidence="10">
    <location>
        <begin position="395"/>
        <end position="428"/>
    </location>
</feature>
<dbReference type="Proteomes" id="UP000827284">
    <property type="component" value="Unassembled WGS sequence"/>
</dbReference>
<evidence type="ECO:0000313" key="13">
    <source>
        <dbReference type="Proteomes" id="UP000827284"/>
    </source>
</evidence>
<feature type="repeat" description="TPR" evidence="10">
    <location>
        <begin position="132"/>
        <end position="165"/>
    </location>
</feature>
<organism evidence="12 13">
    <name type="scientific">Entomortierella parvispora</name>
    <dbReference type="NCBI Taxonomy" id="205924"/>
    <lineage>
        <taxon>Eukaryota</taxon>
        <taxon>Fungi</taxon>
        <taxon>Fungi incertae sedis</taxon>
        <taxon>Mucoromycota</taxon>
        <taxon>Mortierellomycotina</taxon>
        <taxon>Mortierellomycetes</taxon>
        <taxon>Mortierellales</taxon>
        <taxon>Mortierellaceae</taxon>
        <taxon>Entomortierella</taxon>
    </lineage>
</organism>
<dbReference type="PANTHER" id="PTHR46208:SF1">
    <property type="entry name" value="MITOCHONDRIAL IMPORT RECEPTOR SUBUNIT TOM70"/>
    <property type="match status" value="1"/>
</dbReference>
<evidence type="ECO:0000256" key="11">
    <source>
        <dbReference type="SAM" id="MobiDB-lite"/>
    </source>
</evidence>
<dbReference type="Pfam" id="PF13181">
    <property type="entry name" value="TPR_8"/>
    <property type="match status" value="2"/>
</dbReference>
<evidence type="ECO:0000256" key="7">
    <source>
        <dbReference type="ARBA" id="ARBA00023128"/>
    </source>
</evidence>
<accession>A0A9P3HJX8</accession>
<keyword evidence="8" id="KW-0472">Membrane</keyword>
<feature type="repeat" description="TPR" evidence="10">
    <location>
        <begin position="532"/>
        <end position="565"/>
    </location>
</feature>
<dbReference type="PANTHER" id="PTHR46208">
    <property type="entry name" value="MITOCHONDRIAL IMPORT RECEPTOR SUBUNIT TOM70"/>
    <property type="match status" value="1"/>
</dbReference>
<comment type="similarity">
    <text evidence="9">Belongs to the Tom70 family.</text>
</comment>
<feature type="region of interest" description="Disordered" evidence="11">
    <location>
        <begin position="55"/>
        <end position="115"/>
    </location>
</feature>
<dbReference type="InterPro" id="IPR019734">
    <property type="entry name" value="TPR_rpt"/>
</dbReference>
<evidence type="ECO:0000256" key="3">
    <source>
        <dbReference type="ARBA" id="ARBA00022737"/>
    </source>
</evidence>
<dbReference type="GO" id="GO:0030943">
    <property type="term" value="F:mitochondrion targeting sequence binding"/>
    <property type="evidence" value="ECO:0007669"/>
    <property type="project" value="TreeGrafter"/>
</dbReference>
<dbReference type="GO" id="GO:0008320">
    <property type="term" value="F:protein transmembrane transporter activity"/>
    <property type="evidence" value="ECO:0007669"/>
    <property type="project" value="TreeGrafter"/>
</dbReference>
<keyword evidence="3" id="KW-0677">Repeat</keyword>
<feature type="compositionally biased region" description="Pro residues" evidence="11">
    <location>
        <begin position="1"/>
        <end position="15"/>
    </location>
</feature>
<evidence type="ECO:0000313" key="12">
    <source>
        <dbReference type="EMBL" id="GJJ78001.1"/>
    </source>
</evidence>
<reference evidence="12" key="2">
    <citation type="journal article" date="2022" name="Microbiol. Resour. Announc.">
        <title>Whole-Genome Sequence of Entomortierella parvispora E1425, a Mucoromycotan Fungus Associated with Burkholderiaceae-Related Endosymbiotic Bacteria.</title>
        <authorList>
            <person name="Herlambang A."/>
            <person name="Guo Y."/>
            <person name="Takashima Y."/>
            <person name="Narisawa K."/>
            <person name="Ohta H."/>
            <person name="Nishizawa T."/>
        </authorList>
    </citation>
    <scope>NUCLEOTIDE SEQUENCE</scope>
    <source>
        <strain evidence="12">E1425</strain>
    </source>
</reference>
<name>A0A9P3HJX8_9FUNG</name>
<dbReference type="GO" id="GO:0030150">
    <property type="term" value="P:protein import into mitochondrial matrix"/>
    <property type="evidence" value="ECO:0007669"/>
    <property type="project" value="TreeGrafter"/>
</dbReference>
<dbReference type="Pfam" id="PF14559">
    <property type="entry name" value="TPR_19"/>
    <property type="match status" value="1"/>
</dbReference>
<feature type="repeat" description="TPR" evidence="10">
    <location>
        <begin position="292"/>
        <end position="325"/>
    </location>
</feature>
<dbReference type="GO" id="GO:0045039">
    <property type="term" value="P:protein insertion into mitochondrial inner membrane"/>
    <property type="evidence" value="ECO:0007669"/>
    <property type="project" value="TreeGrafter"/>
</dbReference>
<feature type="repeat" description="TPR" evidence="10">
    <location>
        <begin position="429"/>
        <end position="462"/>
    </location>
</feature>
<dbReference type="SUPFAM" id="SSF48452">
    <property type="entry name" value="TPR-like"/>
    <property type="match status" value="2"/>
</dbReference>
<dbReference type="EMBL" id="BQFW01000014">
    <property type="protein sequence ID" value="GJJ78001.1"/>
    <property type="molecule type" value="Genomic_DNA"/>
</dbReference>
<feature type="repeat" description="TPR" evidence="10">
    <location>
        <begin position="327"/>
        <end position="360"/>
    </location>
</feature>
<dbReference type="Gene3D" id="1.25.40.10">
    <property type="entry name" value="Tetratricopeptide repeat domain"/>
    <property type="match status" value="2"/>
</dbReference>
<dbReference type="Pfam" id="PF13414">
    <property type="entry name" value="TPR_11"/>
    <property type="match status" value="1"/>
</dbReference>
<gene>
    <name evidence="12" type="ORF">EMPS_10360</name>
</gene>
<dbReference type="Pfam" id="PF07719">
    <property type="entry name" value="TPR_2"/>
    <property type="match status" value="1"/>
</dbReference>
<feature type="compositionally biased region" description="Basic and acidic residues" evidence="11">
    <location>
        <begin position="99"/>
        <end position="109"/>
    </location>
</feature>
<comment type="subcellular location">
    <subcellularLocation>
        <location evidence="1">Mitochondrion outer membrane</location>
        <topology evidence="1">Single-pass membrane protein</topology>
    </subcellularLocation>
</comment>
<sequence>MSAPPVMPASAPAPVPATSGPSAVQKFIQDKDWKFYAAVASVSLIAGAGLYYLTRPSSEAEEPKSTKSKNKKKKNKKKSVANKDAASPASPEAKATATSDEKAATKASDEDVETMSAETIAGLSQKERSEHAHTLKTRGNSQYSSKKWEEAIRLYSQAIAFTPDPVFYSNRAACYSIIGKFDKVIEDTTLALKMNPVYVKALGRRAHALESTGKNQEAMYDFTALCILDGFKNESFAQSMERNLKKVADVKAKEILKTREERLPSTTFMSAYLDSFRKTAVPEEKPEEAETGDAQFQLAEYYLANRKYQQAVDCYNKAIELDTTHMAKALNMRGTFTFLMGDGKKALADFDKAIELDPNYVQTYIKRGSIFMEQGDAANTFQEFETAISIDPTDPNIYYHRGQVYFITGDYESAAKDYTKSIELEPLFVFSHIQYGVAQYKLGNISEAMNIFKKALKDFPESGDVNNYYGELLLDQQQYDQALERFDKAINLKPSNPLPYINKALLVFQWKQDPATAERLCLKSLEADPECDVAIATLGQLFLQQGKIEKAIEYFEKSIEMARTEAELTSAIGFREAANSQLVFARDYPEQSKALKRS</sequence>
<feature type="repeat" description="TPR" evidence="10">
    <location>
        <begin position="361"/>
        <end position="394"/>
    </location>
</feature>
<protein>
    <submittedName>
        <fullName evidence="12">Mitochondrial import receptor subunit TOM70</fullName>
    </submittedName>
</protein>
<evidence type="ECO:0000256" key="6">
    <source>
        <dbReference type="ARBA" id="ARBA00022989"/>
    </source>
</evidence>
<dbReference type="OrthoDB" id="2942533at2759"/>
<feature type="repeat" description="TPR" evidence="10">
    <location>
        <begin position="463"/>
        <end position="496"/>
    </location>
</feature>
<dbReference type="SUPFAM" id="SSF81901">
    <property type="entry name" value="HCP-like"/>
    <property type="match status" value="1"/>
</dbReference>
<dbReference type="AlphaFoldDB" id="A0A9P3HJX8"/>
<dbReference type="SMART" id="SM00028">
    <property type="entry name" value="TPR"/>
    <property type="match status" value="11"/>
</dbReference>
<evidence type="ECO:0000256" key="10">
    <source>
        <dbReference type="PROSITE-ProRule" id="PRU00339"/>
    </source>
</evidence>
<evidence type="ECO:0000256" key="9">
    <source>
        <dbReference type="ARBA" id="ARBA00038030"/>
    </source>
</evidence>
<keyword evidence="4" id="KW-1000">Mitochondrion outer membrane</keyword>
<keyword evidence="2" id="KW-0812">Transmembrane</keyword>
<keyword evidence="6" id="KW-1133">Transmembrane helix</keyword>
<evidence type="ECO:0000256" key="4">
    <source>
        <dbReference type="ARBA" id="ARBA00022787"/>
    </source>
</evidence>
<evidence type="ECO:0000256" key="5">
    <source>
        <dbReference type="ARBA" id="ARBA00022803"/>
    </source>
</evidence>
<keyword evidence="12" id="KW-0675">Receptor</keyword>
<evidence type="ECO:0000256" key="8">
    <source>
        <dbReference type="ARBA" id="ARBA00023136"/>
    </source>
</evidence>
<dbReference type="GO" id="GO:0005741">
    <property type="term" value="C:mitochondrial outer membrane"/>
    <property type="evidence" value="ECO:0007669"/>
    <property type="project" value="UniProtKB-SubCell"/>
</dbReference>
<dbReference type="InterPro" id="IPR011990">
    <property type="entry name" value="TPR-like_helical_dom_sf"/>
</dbReference>
<dbReference type="InterPro" id="IPR013105">
    <property type="entry name" value="TPR_2"/>
</dbReference>
<keyword evidence="5 10" id="KW-0802">TPR repeat</keyword>
<evidence type="ECO:0000256" key="2">
    <source>
        <dbReference type="ARBA" id="ARBA00022692"/>
    </source>
</evidence>
<reference evidence="12" key="1">
    <citation type="submission" date="2021-11" db="EMBL/GenBank/DDBJ databases">
        <authorList>
            <person name="Herlambang A."/>
            <person name="Guo Y."/>
            <person name="Takashima Y."/>
            <person name="Nishizawa T."/>
        </authorList>
    </citation>
    <scope>NUCLEOTIDE SEQUENCE</scope>
    <source>
        <strain evidence="12">E1425</strain>
    </source>
</reference>
<feature type="compositionally biased region" description="Basic residues" evidence="11">
    <location>
        <begin position="66"/>
        <end position="80"/>
    </location>
</feature>